<reference evidence="1" key="1">
    <citation type="submission" date="2022-07" db="EMBL/GenBank/DDBJ databases">
        <title>Phylogenomic reconstructions and comparative analyses of Kickxellomycotina fungi.</title>
        <authorList>
            <person name="Reynolds N.K."/>
            <person name="Stajich J.E."/>
            <person name="Barry K."/>
            <person name="Grigoriev I.V."/>
            <person name="Crous P."/>
            <person name="Smith M.E."/>
        </authorList>
    </citation>
    <scope>NUCLEOTIDE SEQUENCE</scope>
    <source>
        <strain evidence="1">NRRL 5244</strain>
    </source>
</reference>
<protein>
    <submittedName>
        <fullName evidence="1">Uncharacterized protein</fullName>
    </submittedName>
</protein>
<comment type="caution">
    <text evidence="1">The sequence shown here is derived from an EMBL/GenBank/DDBJ whole genome shotgun (WGS) entry which is preliminary data.</text>
</comment>
<keyword evidence="2" id="KW-1185">Reference proteome</keyword>
<dbReference type="EMBL" id="JANBPW010001499">
    <property type="protein sequence ID" value="KAJ1944260.1"/>
    <property type="molecule type" value="Genomic_DNA"/>
</dbReference>
<dbReference type="Proteomes" id="UP001150603">
    <property type="component" value="Unassembled WGS sequence"/>
</dbReference>
<organism evidence="1 2">
    <name type="scientific">Linderina macrospora</name>
    <dbReference type="NCBI Taxonomy" id="4868"/>
    <lineage>
        <taxon>Eukaryota</taxon>
        <taxon>Fungi</taxon>
        <taxon>Fungi incertae sedis</taxon>
        <taxon>Zoopagomycota</taxon>
        <taxon>Kickxellomycotina</taxon>
        <taxon>Kickxellomycetes</taxon>
        <taxon>Kickxellales</taxon>
        <taxon>Kickxellaceae</taxon>
        <taxon>Linderina</taxon>
    </lineage>
</organism>
<feature type="non-terminal residue" evidence="1">
    <location>
        <position position="1"/>
    </location>
</feature>
<accession>A0ACC1JAT6</accession>
<sequence length="166" mass="18186">NGIIGSQYADHQVMPLYMSNPDLVYSNEYPRPRFGQGAFHTCLRAMWAALTNGRPLDYTLYGKPNKVQYQYAERVLDKMALQAVPNADVGQVQERRRVFAIGDNPAADIAGANGAGWTSVLVRTGVFSGPAGSNDPVNPAHCVTDHVEDAVKWIIESEARRAQQPA</sequence>
<evidence type="ECO:0000313" key="1">
    <source>
        <dbReference type="EMBL" id="KAJ1944260.1"/>
    </source>
</evidence>
<proteinExistence type="predicted"/>
<evidence type="ECO:0000313" key="2">
    <source>
        <dbReference type="Proteomes" id="UP001150603"/>
    </source>
</evidence>
<gene>
    <name evidence="1" type="ORF">FBU59_002651</name>
</gene>
<name>A0ACC1JAT6_9FUNG</name>